<name>A0A7T8B9Q4_9SPIR</name>
<proteinExistence type="inferred from homology"/>
<dbReference type="PANTHER" id="PTHR43649">
    <property type="entry name" value="ARABINOSE-BINDING PROTEIN-RELATED"/>
    <property type="match status" value="1"/>
</dbReference>
<evidence type="ECO:0000256" key="7">
    <source>
        <dbReference type="ARBA" id="ARBA00023288"/>
    </source>
</evidence>
<dbReference type="Gene3D" id="3.40.190.10">
    <property type="entry name" value="Periplasmic binding protein-like II"/>
    <property type="match status" value="1"/>
</dbReference>
<evidence type="ECO:0000256" key="1">
    <source>
        <dbReference type="ARBA" id="ARBA00004418"/>
    </source>
</evidence>
<keyword evidence="6" id="KW-0564">Palmitate</keyword>
<sequence>MVQRKFAAVLLLLTVFAGVFVFAGGGQDGGAKVINFWYWDQNGMEVYKQLISEFESQNPGIKINPVVTPWADYWTKLQTALPTGTGPDVFWLNHPNAVSYLPTGLVMDLESAANDIHFENFARNFYEPFMYQGKRYGVPIFYDATVLYYNKALFDKAGVAYPTGDWTWDDFYDAARRLTIKQGNRTIQYGVVIDISSQSGYSNFVLQNGGRIFSDDRMKCIINSPESIEAIQRQLDVIHKNGWAPTIQEMQETTKATLFQSGTAAMITHHSGIVKQYAEILGKDLNVAPLPRQKQRASIYHNIAYVGSAKTKYPEEVRKFLAFLATKRHAEVLSNVWAPCYNGTTELFYAVYDWMDTHYISEAIEYGYPLPIAGRNAGPIYTMMDKEMSKIYTGTQVTSEVLGNFEKIINAEIAK</sequence>
<comment type="similarity">
    <text evidence="2">Belongs to the bacterial solute-binding protein 1 family.</text>
</comment>
<evidence type="ECO:0000256" key="6">
    <source>
        <dbReference type="ARBA" id="ARBA00023139"/>
    </source>
</evidence>
<keyword evidence="7" id="KW-0449">Lipoprotein</keyword>
<dbReference type="SUPFAM" id="SSF53850">
    <property type="entry name" value="Periplasmic binding protein-like II"/>
    <property type="match status" value="1"/>
</dbReference>
<dbReference type="GO" id="GO:0042597">
    <property type="term" value="C:periplasmic space"/>
    <property type="evidence" value="ECO:0007669"/>
    <property type="project" value="UniProtKB-SubCell"/>
</dbReference>
<organism evidence="8 9">
    <name type="scientific">Breznakiella homolactica</name>
    <dbReference type="NCBI Taxonomy" id="2798577"/>
    <lineage>
        <taxon>Bacteria</taxon>
        <taxon>Pseudomonadati</taxon>
        <taxon>Spirochaetota</taxon>
        <taxon>Spirochaetia</taxon>
        <taxon>Spirochaetales</taxon>
        <taxon>Breznakiellaceae</taxon>
        <taxon>Breznakiella</taxon>
    </lineage>
</organism>
<dbReference type="InterPro" id="IPR006059">
    <property type="entry name" value="SBP"/>
</dbReference>
<dbReference type="PANTHER" id="PTHR43649:SF33">
    <property type="entry name" value="POLYGALACTURONAN_RHAMNOGALACTURONAN-BINDING PROTEIN YTCQ"/>
    <property type="match status" value="1"/>
</dbReference>
<keyword evidence="3" id="KW-1003">Cell membrane</keyword>
<dbReference type="KEGG" id="bhc:JFL75_14810"/>
<dbReference type="EMBL" id="CP067089">
    <property type="protein sequence ID" value="QQO08195.1"/>
    <property type="molecule type" value="Genomic_DNA"/>
</dbReference>
<protein>
    <submittedName>
        <fullName evidence="8">Sugar ABC transporter substrate-binding protein</fullName>
    </submittedName>
</protein>
<evidence type="ECO:0000313" key="9">
    <source>
        <dbReference type="Proteomes" id="UP000595917"/>
    </source>
</evidence>
<keyword evidence="5" id="KW-0472">Membrane</keyword>
<evidence type="ECO:0000313" key="8">
    <source>
        <dbReference type="EMBL" id="QQO08195.1"/>
    </source>
</evidence>
<dbReference type="InterPro" id="IPR050490">
    <property type="entry name" value="Bact_solute-bd_prot1"/>
</dbReference>
<evidence type="ECO:0000256" key="4">
    <source>
        <dbReference type="ARBA" id="ARBA00022729"/>
    </source>
</evidence>
<accession>A0A7T8B9Q4</accession>
<keyword evidence="4" id="KW-0732">Signal</keyword>
<evidence type="ECO:0000256" key="2">
    <source>
        <dbReference type="ARBA" id="ARBA00008520"/>
    </source>
</evidence>
<keyword evidence="9" id="KW-1185">Reference proteome</keyword>
<comment type="subcellular location">
    <subcellularLocation>
        <location evidence="1">Periplasm</location>
    </subcellularLocation>
</comment>
<gene>
    <name evidence="8" type="ORF">JFL75_14810</name>
</gene>
<reference evidence="8" key="1">
    <citation type="submission" date="2021-01" db="EMBL/GenBank/DDBJ databases">
        <title>Description of Breznakiella homolactica.</title>
        <authorList>
            <person name="Song Y."/>
            <person name="Brune A."/>
        </authorList>
    </citation>
    <scope>NUCLEOTIDE SEQUENCE</scope>
    <source>
        <strain evidence="8">RmG30</strain>
    </source>
</reference>
<evidence type="ECO:0000256" key="5">
    <source>
        <dbReference type="ARBA" id="ARBA00023136"/>
    </source>
</evidence>
<dbReference type="Pfam" id="PF01547">
    <property type="entry name" value="SBP_bac_1"/>
    <property type="match status" value="1"/>
</dbReference>
<dbReference type="AlphaFoldDB" id="A0A7T8B9Q4"/>
<dbReference type="Proteomes" id="UP000595917">
    <property type="component" value="Chromosome"/>
</dbReference>
<dbReference type="CDD" id="cd13585">
    <property type="entry name" value="PBP2_TMBP_like"/>
    <property type="match status" value="1"/>
</dbReference>
<dbReference type="RefSeq" id="WP_215625501.1">
    <property type="nucleotide sequence ID" value="NZ_CP067089.2"/>
</dbReference>
<evidence type="ECO:0000256" key="3">
    <source>
        <dbReference type="ARBA" id="ARBA00022475"/>
    </source>
</evidence>